<dbReference type="HOGENOM" id="CLU_000288_34_12_1"/>
<keyword evidence="2" id="KW-1185">Reference proteome</keyword>
<proteinExistence type="predicted"/>
<dbReference type="SUPFAM" id="SSF53167">
    <property type="entry name" value="Purine and uridine phosphorylases"/>
    <property type="match status" value="1"/>
</dbReference>
<dbReference type="Gene3D" id="3.40.50.1580">
    <property type="entry name" value="Nucleoside phosphorylase domain"/>
    <property type="match status" value="1"/>
</dbReference>
<evidence type="ECO:0000313" key="1">
    <source>
        <dbReference type="EMBL" id="KEQ57690.1"/>
    </source>
</evidence>
<protein>
    <recommendedName>
        <fullName evidence="3">Nucleoside phosphorylase domain-containing protein</fullName>
    </recommendedName>
</protein>
<dbReference type="PANTHER" id="PTHR46082:SF11">
    <property type="entry name" value="AAA+ ATPASE DOMAIN-CONTAINING PROTEIN-RELATED"/>
    <property type="match status" value="1"/>
</dbReference>
<dbReference type="GeneID" id="63917243"/>
<name>A0A074VAN5_AURM1</name>
<organism evidence="1 2">
    <name type="scientific">Aureobasidium melanogenum (strain CBS 110374)</name>
    <name type="common">Aureobasidium pullulans var. melanogenum</name>
    <dbReference type="NCBI Taxonomy" id="1043003"/>
    <lineage>
        <taxon>Eukaryota</taxon>
        <taxon>Fungi</taxon>
        <taxon>Dikarya</taxon>
        <taxon>Ascomycota</taxon>
        <taxon>Pezizomycotina</taxon>
        <taxon>Dothideomycetes</taxon>
        <taxon>Dothideomycetidae</taxon>
        <taxon>Dothideales</taxon>
        <taxon>Saccotheciaceae</taxon>
        <taxon>Aureobasidium</taxon>
    </lineage>
</organism>
<dbReference type="InterPro" id="IPR053137">
    <property type="entry name" value="NLR-like"/>
</dbReference>
<reference evidence="1 2" key="1">
    <citation type="journal article" date="2014" name="BMC Genomics">
        <title>Genome sequencing of four Aureobasidium pullulans varieties: biotechnological potential, stress tolerance, and description of new species.</title>
        <authorList>
            <person name="Gostin Ar C."/>
            <person name="Ohm R.A."/>
            <person name="Kogej T."/>
            <person name="Sonjak S."/>
            <person name="Turk M."/>
            <person name="Zajc J."/>
            <person name="Zalar P."/>
            <person name="Grube M."/>
            <person name="Sun H."/>
            <person name="Han J."/>
            <person name="Sharma A."/>
            <person name="Chiniquy J."/>
            <person name="Ngan C.Y."/>
            <person name="Lipzen A."/>
            <person name="Barry K."/>
            <person name="Grigoriev I.V."/>
            <person name="Gunde-Cimerman N."/>
        </authorList>
    </citation>
    <scope>NUCLEOTIDE SEQUENCE [LARGE SCALE GENOMIC DNA]</scope>
    <source>
        <strain evidence="1 2">CBS 110374</strain>
    </source>
</reference>
<dbReference type="EMBL" id="KL584876">
    <property type="protein sequence ID" value="KEQ57690.1"/>
    <property type="molecule type" value="Genomic_DNA"/>
</dbReference>
<dbReference type="GO" id="GO:0009116">
    <property type="term" value="P:nucleoside metabolic process"/>
    <property type="evidence" value="ECO:0007669"/>
    <property type="project" value="InterPro"/>
</dbReference>
<gene>
    <name evidence="1" type="ORF">M437DRAFT_61104</name>
</gene>
<sequence length="120" mass="12885">MSDPQQYTVGWICALTTEYTAARQFLDKEHDFPTHVSANEINGYTLCEMLGHNIFIAVLPCGTYGLSSAASVAANMLNSFPNIRVRLMVGIGGGAPTAKRDTRLGDVVVSSLEKYTGGVL</sequence>
<dbReference type="STRING" id="1043003.A0A074VAN5"/>
<evidence type="ECO:0008006" key="3">
    <source>
        <dbReference type="Google" id="ProtNLM"/>
    </source>
</evidence>
<evidence type="ECO:0000313" key="2">
    <source>
        <dbReference type="Proteomes" id="UP000030672"/>
    </source>
</evidence>
<dbReference type="InterPro" id="IPR035994">
    <property type="entry name" value="Nucleoside_phosphorylase_sf"/>
</dbReference>
<dbReference type="PANTHER" id="PTHR46082">
    <property type="entry name" value="ATP/GTP-BINDING PROTEIN-RELATED"/>
    <property type="match status" value="1"/>
</dbReference>
<dbReference type="GO" id="GO:0003824">
    <property type="term" value="F:catalytic activity"/>
    <property type="evidence" value="ECO:0007669"/>
    <property type="project" value="InterPro"/>
</dbReference>
<dbReference type="AlphaFoldDB" id="A0A074VAN5"/>
<dbReference type="RefSeq" id="XP_040874714.1">
    <property type="nucleotide sequence ID" value="XM_041023870.1"/>
</dbReference>
<dbReference type="Proteomes" id="UP000030672">
    <property type="component" value="Unassembled WGS sequence"/>
</dbReference>
<accession>A0A074VAN5</accession>